<evidence type="ECO:0000313" key="4">
    <source>
        <dbReference type="Proteomes" id="UP000800200"/>
    </source>
</evidence>
<dbReference type="SUPFAM" id="SSF51735">
    <property type="entry name" value="NAD(P)-binding Rossmann-fold domains"/>
    <property type="match status" value="1"/>
</dbReference>
<dbReference type="AlphaFoldDB" id="A0A6A6DI84"/>
<comment type="similarity">
    <text evidence="2">Belongs to the NAD(P)-dependent epimerase/dehydratase family. Dihydroflavonol-4-reductase subfamily.</text>
</comment>
<evidence type="ECO:0000313" key="3">
    <source>
        <dbReference type="EMBL" id="KAF2177949.1"/>
    </source>
</evidence>
<dbReference type="PANTHER" id="PTHR10366">
    <property type="entry name" value="NAD DEPENDENT EPIMERASE/DEHYDRATASE"/>
    <property type="match status" value="1"/>
</dbReference>
<keyword evidence="4" id="KW-1185">Reference proteome</keyword>
<reference evidence="3" key="1">
    <citation type="journal article" date="2020" name="Stud. Mycol.">
        <title>101 Dothideomycetes genomes: a test case for predicting lifestyles and emergence of pathogens.</title>
        <authorList>
            <person name="Haridas S."/>
            <person name="Albert R."/>
            <person name="Binder M."/>
            <person name="Bloem J."/>
            <person name="Labutti K."/>
            <person name="Salamov A."/>
            <person name="Andreopoulos B."/>
            <person name="Baker S."/>
            <person name="Barry K."/>
            <person name="Bills G."/>
            <person name="Bluhm B."/>
            <person name="Cannon C."/>
            <person name="Castanera R."/>
            <person name="Culley D."/>
            <person name="Daum C."/>
            <person name="Ezra D."/>
            <person name="Gonzalez J."/>
            <person name="Henrissat B."/>
            <person name="Kuo A."/>
            <person name="Liang C."/>
            <person name="Lipzen A."/>
            <person name="Lutzoni F."/>
            <person name="Magnuson J."/>
            <person name="Mondo S."/>
            <person name="Nolan M."/>
            <person name="Ohm R."/>
            <person name="Pangilinan J."/>
            <person name="Park H.-J."/>
            <person name="Ramirez L."/>
            <person name="Alfaro M."/>
            <person name="Sun H."/>
            <person name="Tritt A."/>
            <person name="Yoshinaga Y."/>
            <person name="Zwiers L.-H."/>
            <person name="Turgeon B."/>
            <person name="Goodwin S."/>
            <person name="Spatafora J."/>
            <person name="Crous P."/>
            <person name="Grigoriev I."/>
        </authorList>
    </citation>
    <scope>NUCLEOTIDE SEQUENCE</scope>
    <source>
        <strain evidence="3">CBS 207.26</strain>
    </source>
</reference>
<dbReference type="GO" id="GO:0016616">
    <property type="term" value="F:oxidoreductase activity, acting on the CH-OH group of donors, NAD or NADP as acceptor"/>
    <property type="evidence" value="ECO:0007669"/>
    <property type="project" value="TreeGrafter"/>
</dbReference>
<protein>
    <recommendedName>
        <fullName evidence="5">NAD(P)-binding protein</fullName>
    </recommendedName>
</protein>
<dbReference type="InterPro" id="IPR050425">
    <property type="entry name" value="NAD(P)_dehydrat-like"/>
</dbReference>
<sequence>MVAPPGDAILALGSLVLITGVNGYMGCKVADQLLHFGYRVRDEVSDLPKSAWVKERFDCIYGANNFELLEIKDTKAPGALDEAVKSCGAFAHFVSNVTFHPDPNIVVNEFIAFVTGALDSTAKEPALKHARFDLTQQSWNTGAVERAWAPPPYTPDRSFDTYVASKVQAEKALWEYMSTTMPHIEANTILPDFLTGESVNTEKQGLGPTGLFMNVLWDGDGMPKILYPQYMIDAKDNALLHVGALLHPYCRGERVFGYAHRKNWTDWIKRLRKMYPEHDFTDPAEKEGWDLSNIVDQPKAEALIKWIGQSG</sequence>
<dbReference type="Gene3D" id="3.40.50.720">
    <property type="entry name" value="NAD(P)-binding Rossmann-like Domain"/>
    <property type="match status" value="1"/>
</dbReference>
<dbReference type="EMBL" id="ML994680">
    <property type="protein sequence ID" value="KAF2177949.1"/>
    <property type="molecule type" value="Genomic_DNA"/>
</dbReference>
<keyword evidence="1" id="KW-0560">Oxidoreductase</keyword>
<organism evidence="3 4">
    <name type="scientific">Zopfia rhizophila CBS 207.26</name>
    <dbReference type="NCBI Taxonomy" id="1314779"/>
    <lineage>
        <taxon>Eukaryota</taxon>
        <taxon>Fungi</taxon>
        <taxon>Dikarya</taxon>
        <taxon>Ascomycota</taxon>
        <taxon>Pezizomycotina</taxon>
        <taxon>Dothideomycetes</taxon>
        <taxon>Dothideomycetes incertae sedis</taxon>
        <taxon>Zopfiaceae</taxon>
        <taxon>Zopfia</taxon>
    </lineage>
</organism>
<name>A0A6A6DI84_9PEZI</name>
<evidence type="ECO:0000256" key="1">
    <source>
        <dbReference type="ARBA" id="ARBA00023002"/>
    </source>
</evidence>
<dbReference type="PANTHER" id="PTHR10366:SF562">
    <property type="entry name" value="ALDEHYDE REDUCTASE II (AFU_ORTHOLOGUE AFUA_1G11360)"/>
    <property type="match status" value="1"/>
</dbReference>
<proteinExistence type="inferred from homology"/>
<evidence type="ECO:0008006" key="5">
    <source>
        <dbReference type="Google" id="ProtNLM"/>
    </source>
</evidence>
<dbReference type="InterPro" id="IPR036291">
    <property type="entry name" value="NAD(P)-bd_dom_sf"/>
</dbReference>
<gene>
    <name evidence="3" type="ORF">K469DRAFT_742280</name>
</gene>
<dbReference type="Proteomes" id="UP000800200">
    <property type="component" value="Unassembled WGS sequence"/>
</dbReference>
<dbReference type="OrthoDB" id="2735536at2759"/>
<evidence type="ECO:0000256" key="2">
    <source>
        <dbReference type="ARBA" id="ARBA00023445"/>
    </source>
</evidence>
<accession>A0A6A6DI84</accession>